<keyword evidence="4" id="KW-1185">Reference proteome</keyword>
<evidence type="ECO:0000256" key="1">
    <source>
        <dbReference type="SAM" id="MobiDB-lite"/>
    </source>
</evidence>
<evidence type="ECO:0000313" key="3">
    <source>
        <dbReference type="EMBL" id="KAK3389985.1"/>
    </source>
</evidence>
<dbReference type="Proteomes" id="UP001285441">
    <property type="component" value="Unassembled WGS sequence"/>
</dbReference>
<proteinExistence type="predicted"/>
<feature type="compositionally biased region" description="Low complexity" evidence="1">
    <location>
        <begin position="9"/>
        <end position="33"/>
    </location>
</feature>
<reference evidence="3" key="1">
    <citation type="journal article" date="2023" name="Mol. Phylogenet. Evol.">
        <title>Genome-scale phylogeny and comparative genomics of the fungal order Sordariales.</title>
        <authorList>
            <person name="Hensen N."/>
            <person name="Bonometti L."/>
            <person name="Westerberg I."/>
            <person name="Brannstrom I.O."/>
            <person name="Guillou S."/>
            <person name="Cros-Aarteil S."/>
            <person name="Calhoun S."/>
            <person name="Haridas S."/>
            <person name="Kuo A."/>
            <person name="Mondo S."/>
            <person name="Pangilinan J."/>
            <person name="Riley R."/>
            <person name="LaButti K."/>
            <person name="Andreopoulos B."/>
            <person name="Lipzen A."/>
            <person name="Chen C."/>
            <person name="Yan M."/>
            <person name="Daum C."/>
            <person name="Ng V."/>
            <person name="Clum A."/>
            <person name="Steindorff A."/>
            <person name="Ohm R.A."/>
            <person name="Martin F."/>
            <person name="Silar P."/>
            <person name="Natvig D.O."/>
            <person name="Lalanne C."/>
            <person name="Gautier V."/>
            <person name="Ament-Velasquez S.L."/>
            <person name="Kruys A."/>
            <person name="Hutchinson M.I."/>
            <person name="Powell A.J."/>
            <person name="Barry K."/>
            <person name="Miller A.N."/>
            <person name="Grigoriev I.V."/>
            <person name="Debuchy R."/>
            <person name="Gladieux P."/>
            <person name="Hiltunen Thoren M."/>
            <person name="Johannesson H."/>
        </authorList>
    </citation>
    <scope>NUCLEOTIDE SEQUENCE</scope>
    <source>
        <strain evidence="3">CBS 232.78</strain>
    </source>
</reference>
<feature type="transmembrane region" description="Helical" evidence="2">
    <location>
        <begin position="81"/>
        <end position="103"/>
    </location>
</feature>
<gene>
    <name evidence="3" type="ORF">B0H63DRAFT_519221</name>
</gene>
<evidence type="ECO:0000313" key="4">
    <source>
        <dbReference type="Proteomes" id="UP001285441"/>
    </source>
</evidence>
<keyword evidence="2" id="KW-1133">Transmembrane helix</keyword>
<keyword evidence="2" id="KW-0812">Transmembrane</keyword>
<keyword evidence="2" id="KW-0472">Membrane</keyword>
<accession>A0AAE0NYZ0</accession>
<reference evidence="3" key="2">
    <citation type="submission" date="2023-06" db="EMBL/GenBank/DDBJ databases">
        <authorList>
            <consortium name="Lawrence Berkeley National Laboratory"/>
            <person name="Haridas S."/>
            <person name="Hensen N."/>
            <person name="Bonometti L."/>
            <person name="Westerberg I."/>
            <person name="Brannstrom I.O."/>
            <person name="Guillou S."/>
            <person name="Cros-Aarteil S."/>
            <person name="Calhoun S."/>
            <person name="Kuo A."/>
            <person name="Mondo S."/>
            <person name="Pangilinan J."/>
            <person name="Riley R."/>
            <person name="LaButti K."/>
            <person name="Andreopoulos B."/>
            <person name="Lipzen A."/>
            <person name="Chen C."/>
            <person name="Yanf M."/>
            <person name="Daum C."/>
            <person name="Ng V."/>
            <person name="Clum A."/>
            <person name="Steindorff A."/>
            <person name="Ohm R."/>
            <person name="Martin F."/>
            <person name="Silar P."/>
            <person name="Natvig D."/>
            <person name="Lalanne C."/>
            <person name="Gautier V."/>
            <person name="Ament-velasquez S.L."/>
            <person name="Kruys A."/>
            <person name="Hutchinson M.I."/>
            <person name="Powell A.J."/>
            <person name="Barry K."/>
            <person name="Miller A.N."/>
            <person name="Grigoriev I.V."/>
            <person name="Debuchy R."/>
            <person name="Gladieux P."/>
            <person name="Thoren M.H."/>
            <person name="Johannesson H."/>
        </authorList>
    </citation>
    <scope>NUCLEOTIDE SEQUENCE</scope>
    <source>
        <strain evidence="3">CBS 232.78</strain>
    </source>
</reference>
<protein>
    <submittedName>
        <fullName evidence="3">Uncharacterized protein</fullName>
    </submittedName>
</protein>
<feature type="region of interest" description="Disordered" evidence="1">
    <location>
        <begin position="1"/>
        <end position="65"/>
    </location>
</feature>
<feature type="compositionally biased region" description="Low complexity" evidence="1">
    <location>
        <begin position="41"/>
        <end position="65"/>
    </location>
</feature>
<name>A0AAE0NYZ0_9PEZI</name>
<organism evidence="3 4">
    <name type="scientific">Podospora didyma</name>
    <dbReference type="NCBI Taxonomy" id="330526"/>
    <lineage>
        <taxon>Eukaryota</taxon>
        <taxon>Fungi</taxon>
        <taxon>Dikarya</taxon>
        <taxon>Ascomycota</taxon>
        <taxon>Pezizomycotina</taxon>
        <taxon>Sordariomycetes</taxon>
        <taxon>Sordariomycetidae</taxon>
        <taxon>Sordariales</taxon>
        <taxon>Podosporaceae</taxon>
        <taxon>Podospora</taxon>
    </lineage>
</organism>
<feature type="region of interest" description="Disordered" evidence="1">
    <location>
        <begin position="153"/>
        <end position="185"/>
    </location>
</feature>
<feature type="compositionally biased region" description="Basic and acidic residues" evidence="1">
    <location>
        <begin position="162"/>
        <end position="172"/>
    </location>
</feature>
<dbReference type="AlphaFoldDB" id="A0AAE0NYZ0"/>
<evidence type="ECO:0000256" key="2">
    <source>
        <dbReference type="SAM" id="Phobius"/>
    </source>
</evidence>
<dbReference type="EMBL" id="JAULSW010000002">
    <property type="protein sequence ID" value="KAK3389985.1"/>
    <property type="molecule type" value="Genomic_DNA"/>
</dbReference>
<sequence>MPALPQPQPQLDSSSPNNNPFGGSSPGASSGSNTDNPFQLPNINSPTGTNGNNGPSFTNPPITIQPPQQFNNAVQAISTGAIIGIVLSTVAFIIFVTVIIILVQRWRGKRRGTRGGINGVEVKSAGYPTFPAAPGAAGSTVGLVPYETAHFPSHHRSTTNHENYHRLDDGGVDHTGIAGVTSERK</sequence>
<comment type="caution">
    <text evidence="3">The sequence shown here is derived from an EMBL/GenBank/DDBJ whole genome shotgun (WGS) entry which is preliminary data.</text>
</comment>